<dbReference type="Pfam" id="PF01408">
    <property type="entry name" value="GFO_IDH_MocA"/>
    <property type="match status" value="1"/>
</dbReference>
<dbReference type="InterPro" id="IPR051450">
    <property type="entry name" value="Gfo/Idh/MocA_Oxidoreductases"/>
</dbReference>
<dbReference type="Gene3D" id="3.40.50.720">
    <property type="entry name" value="NAD(P)-binding Rossmann-like Domain"/>
    <property type="match status" value="1"/>
</dbReference>
<dbReference type="GeneID" id="301683714"/>
<dbReference type="PANTHER" id="PTHR43377:SF10">
    <property type="entry name" value="BILIVERDIN REDUCTASE"/>
    <property type="match status" value="1"/>
</dbReference>
<accession>A0A5M3T899</accession>
<protein>
    <submittedName>
        <fullName evidence="4">Biliverdin reductase</fullName>
    </submittedName>
</protein>
<dbReference type="SUPFAM" id="SSF51735">
    <property type="entry name" value="NAD(P)-binding Rossmann-fold domains"/>
    <property type="match status" value="1"/>
</dbReference>
<keyword evidence="5" id="KW-1185">Reference proteome</keyword>
<sequence>MTASNFSNTISDPSTIRVGLVGTGYVAKSRAQTLYSDQRSHLVAVTGHSPETTAAFCQEFNAQLVPNWLELVQRDDLDLIIISTINRDHGAIAKAALENDKHVVVEYPLCLDPQQGQELIALASRRQKLLHVEHLELLGGLHNAIKAALEAIGTVFYARYSTINPQRPASHRWTYQNSLFGFPLVGALSRLHRLTDLFGAVASVNAQSQFWNVDSDRDRYRSCWCQTQLHFTCGTIGEVVYGKGETFWESENLFTLYGEAGTLIFTPKGGQLLQGDIPQPIEVGSRSGLFVRDTQMVLDHLFDGTPLYVSNADSLYTLKVADAARQSAETGETVILTQS</sequence>
<dbReference type="InterPro" id="IPR004104">
    <property type="entry name" value="Gfo/Idh/MocA-like_OxRdtase_C"/>
</dbReference>
<feature type="domain" description="Gfo/Idh/MocA-like oxidoreductase N-terminal" evidence="2">
    <location>
        <begin position="16"/>
        <end position="134"/>
    </location>
</feature>
<proteinExistence type="inferred from homology"/>
<comment type="caution">
    <text evidence="4">The sequence shown here is derived from an EMBL/GenBank/DDBJ whole genome shotgun (WGS) entry which is preliminary data.</text>
</comment>
<evidence type="ECO:0000313" key="5">
    <source>
        <dbReference type="Proteomes" id="UP000326169"/>
    </source>
</evidence>
<feature type="domain" description="Gfo/Idh/MocA-like oxidoreductase C-terminal" evidence="3">
    <location>
        <begin position="151"/>
        <end position="334"/>
    </location>
</feature>
<dbReference type="InterPro" id="IPR036291">
    <property type="entry name" value="NAD(P)-bd_dom_sf"/>
</dbReference>
<gene>
    <name evidence="4" type="primary">bvdR</name>
    <name evidence="4" type="ORF">NIES46_28920</name>
</gene>
<dbReference type="EMBL" id="BIMW01000108">
    <property type="protein sequence ID" value="GCE94832.1"/>
    <property type="molecule type" value="Genomic_DNA"/>
</dbReference>
<dbReference type="PANTHER" id="PTHR43377">
    <property type="entry name" value="BILIVERDIN REDUCTASE A"/>
    <property type="match status" value="1"/>
</dbReference>
<dbReference type="InterPro" id="IPR000683">
    <property type="entry name" value="Gfo/Idh/MocA-like_OxRdtase_N"/>
</dbReference>
<reference evidence="4 5" key="1">
    <citation type="journal article" date="2019" name="J Genomics">
        <title>The Draft Genome of a Hydrogen-producing Cyanobacterium, Arthrospira platensis NIES-46.</title>
        <authorList>
            <person name="Suzuki S."/>
            <person name="Yamaguchi H."/>
            <person name="Kawachi M."/>
        </authorList>
    </citation>
    <scope>NUCLEOTIDE SEQUENCE [LARGE SCALE GENOMIC DNA]</scope>
    <source>
        <strain evidence="4 5">NIES-46</strain>
    </source>
</reference>
<evidence type="ECO:0000313" key="4">
    <source>
        <dbReference type="EMBL" id="GCE94832.1"/>
    </source>
</evidence>
<dbReference type="Gene3D" id="3.30.360.10">
    <property type="entry name" value="Dihydrodipicolinate Reductase, domain 2"/>
    <property type="match status" value="1"/>
</dbReference>
<dbReference type="Proteomes" id="UP000326169">
    <property type="component" value="Unassembled WGS sequence"/>
</dbReference>
<organism evidence="4 5">
    <name type="scientific">Limnospira platensis NIES-46</name>
    <dbReference type="NCBI Taxonomy" id="1236695"/>
    <lineage>
        <taxon>Bacteria</taxon>
        <taxon>Bacillati</taxon>
        <taxon>Cyanobacteriota</taxon>
        <taxon>Cyanophyceae</taxon>
        <taxon>Oscillatoriophycideae</taxon>
        <taxon>Oscillatoriales</taxon>
        <taxon>Sirenicapillariaceae</taxon>
        <taxon>Limnospira</taxon>
    </lineage>
</organism>
<name>A0A5M3T899_LIMPL</name>
<dbReference type="RefSeq" id="WP_014274453.1">
    <property type="nucleotide sequence ID" value="NZ_BIMW01000108.1"/>
</dbReference>
<evidence type="ECO:0000259" key="3">
    <source>
        <dbReference type="Pfam" id="PF02894"/>
    </source>
</evidence>
<evidence type="ECO:0000256" key="1">
    <source>
        <dbReference type="ARBA" id="ARBA00010928"/>
    </source>
</evidence>
<dbReference type="Pfam" id="PF02894">
    <property type="entry name" value="GFO_IDH_MocA_C"/>
    <property type="match status" value="1"/>
</dbReference>
<evidence type="ECO:0000259" key="2">
    <source>
        <dbReference type="Pfam" id="PF01408"/>
    </source>
</evidence>
<comment type="similarity">
    <text evidence="1">Belongs to the Gfo/Idh/MocA family.</text>
</comment>